<gene>
    <name evidence="1" type="ORF">MKW98_024249</name>
</gene>
<comment type="caution">
    <text evidence="1">The sequence shown here is derived from an EMBL/GenBank/DDBJ whole genome shotgun (WGS) entry which is preliminary data.</text>
</comment>
<protein>
    <submittedName>
        <fullName evidence="1">Uncharacterized protein</fullName>
    </submittedName>
</protein>
<proteinExistence type="predicted"/>
<reference evidence="1" key="1">
    <citation type="submission" date="2022-04" db="EMBL/GenBank/DDBJ databases">
        <title>A functionally conserved STORR gene fusion in Papaver species that diverged 16.8 million years ago.</title>
        <authorList>
            <person name="Catania T."/>
        </authorList>
    </citation>
    <scope>NUCLEOTIDE SEQUENCE</scope>
    <source>
        <strain evidence="1">S-188037</strain>
    </source>
</reference>
<accession>A0AAD4SY19</accession>
<feature type="non-terminal residue" evidence="1">
    <location>
        <position position="121"/>
    </location>
</feature>
<dbReference type="Proteomes" id="UP001202328">
    <property type="component" value="Unassembled WGS sequence"/>
</dbReference>
<evidence type="ECO:0000313" key="1">
    <source>
        <dbReference type="EMBL" id="KAI3928648.1"/>
    </source>
</evidence>
<sequence>MRAKEDSELASGQRVSDISFVEASLFKERIRSIMDSAAEAFKVNCMIDNIGKTKASFPNRKCPLRLEMILDDVFNIRVWEIITDGDKQVLDIIVSELKRNGFDFTKDPVTLQKIEEAVERA</sequence>
<dbReference type="EMBL" id="JAJJMB010007708">
    <property type="protein sequence ID" value="KAI3928648.1"/>
    <property type="molecule type" value="Genomic_DNA"/>
</dbReference>
<organism evidence="1 2">
    <name type="scientific">Papaver atlanticum</name>
    <dbReference type="NCBI Taxonomy" id="357466"/>
    <lineage>
        <taxon>Eukaryota</taxon>
        <taxon>Viridiplantae</taxon>
        <taxon>Streptophyta</taxon>
        <taxon>Embryophyta</taxon>
        <taxon>Tracheophyta</taxon>
        <taxon>Spermatophyta</taxon>
        <taxon>Magnoliopsida</taxon>
        <taxon>Ranunculales</taxon>
        <taxon>Papaveraceae</taxon>
        <taxon>Papaveroideae</taxon>
        <taxon>Papaver</taxon>
    </lineage>
</organism>
<name>A0AAD4SY19_9MAGN</name>
<evidence type="ECO:0000313" key="2">
    <source>
        <dbReference type="Proteomes" id="UP001202328"/>
    </source>
</evidence>
<keyword evidence="2" id="KW-1185">Reference proteome</keyword>
<dbReference type="AlphaFoldDB" id="A0AAD4SY19"/>